<comment type="similarity">
    <text evidence="1">Belongs to the transferase hexapeptide repeat family.</text>
</comment>
<evidence type="ECO:0000256" key="2">
    <source>
        <dbReference type="ARBA" id="ARBA00022679"/>
    </source>
</evidence>
<dbReference type="Pfam" id="PF00132">
    <property type="entry name" value="Hexapep"/>
    <property type="match status" value="1"/>
</dbReference>
<dbReference type="InterPro" id="IPR001451">
    <property type="entry name" value="Hexapep"/>
</dbReference>
<dbReference type="EMBL" id="UINC01001896">
    <property type="protein sequence ID" value="SUZ90453.1"/>
    <property type="molecule type" value="Genomic_DNA"/>
</dbReference>
<gene>
    <name evidence="3" type="ORF">METZ01_LOCUS43307</name>
</gene>
<reference evidence="3" key="1">
    <citation type="submission" date="2018-05" db="EMBL/GenBank/DDBJ databases">
        <authorList>
            <person name="Lanie J.A."/>
            <person name="Ng W.-L."/>
            <person name="Kazmierczak K.M."/>
            <person name="Andrzejewski T.M."/>
            <person name="Davidsen T.M."/>
            <person name="Wayne K.J."/>
            <person name="Tettelin H."/>
            <person name="Glass J.I."/>
            <person name="Rusch D."/>
            <person name="Podicherti R."/>
            <person name="Tsui H.-C.T."/>
            <person name="Winkler M.E."/>
        </authorList>
    </citation>
    <scope>NUCLEOTIDE SEQUENCE</scope>
</reference>
<organism evidence="3">
    <name type="scientific">marine metagenome</name>
    <dbReference type="NCBI Taxonomy" id="408172"/>
    <lineage>
        <taxon>unclassified sequences</taxon>
        <taxon>metagenomes</taxon>
        <taxon>ecological metagenomes</taxon>
    </lineage>
</organism>
<dbReference type="GO" id="GO:0008374">
    <property type="term" value="F:O-acyltransferase activity"/>
    <property type="evidence" value="ECO:0007669"/>
    <property type="project" value="TreeGrafter"/>
</dbReference>
<dbReference type="SUPFAM" id="SSF51161">
    <property type="entry name" value="Trimeric LpxA-like enzymes"/>
    <property type="match status" value="1"/>
</dbReference>
<dbReference type="PROSITE" id="PS00101">
    <property type="entry name" value="HEXAPEP_TRANSFERASES"/>
    <property type="match status" value="1"/>
</dbReference>
<accession>A0A381RND2</accession>
<name>A0A381RND2_9ZZZZ</name>
<keyword evidence="2" id="KW-0808">Transferase</keyword>
<dbReference type="AlphaFoldDB" id="A0A381RND2"/>
<dbReference type="Gene3D" id="2.160.10.10">
    <property type="entry name" value="Hexapeptide repeat proteins"/>
    <property type="match status" value="1"/>
</dbReference>
<dbReference type="InterPro" id="IPR011004">
    <property type="entry name" value="Trimer_LpxA-like_sf"/>
</dbReference>
<dbReference type="GO" id="GO:0005829">
    <property type="term" value="C:cytosol"/>
    <property type="evidence" value="ECO:0007669"/>
    <property type="project" value="TreeGrafter"/>
</dbReference>
<evidence type="ECO:0000256" key="1">
    <source>
        <dbReference type="ARBA" id="ARBA00007274"/>
    </source>
</evidence>
<dbReference type="CDD" id="cd04647">
    <property type="entry name" value="LbH_MAT_like"/>
    <property type="match status" value="1"/>
</dbReference>
<dbReference type="InterPro" id="IPR051159">
    <property type="entry name" value="Hexapeptide_acetyltransf"/>
</dbReference>
<evidence type="ECO:0008006" key="4">
    <source>
        <dbReference type="Google" id="ProtNLM"/>
    </source>
</evidence>
<protein>
    <recommendedName>
        <fullName evidence="4">Acetyltransferase</fullName>
    </recommendedName>
</protein>
<dbReference type="PANTHER" id="PTHR23416:SF23">
    <property type="entry name" value="ACETYLTRANSFERASE C18B11.09C-RELATED"/>
    <property type="match status" value="1"/>
</dbReference>
<dbReference type="PANTHER" id="PTHR23416">
    <property type="entry name" value="SIALIC ACID SYNTHASE-RELATED"/>
    <property type="match status" value="1"/>
</dbReference>
<evidence type="ECO:0000313" key="3">
    <source>
        <dbReference type="EMBL" id="SUZ90453.1"/>
    </source>
</evidence>
<proteinExistence type="inferred from homology"/>
<sequence>MKSDESSQRGKALITEARQMVERLQKEMRECWERDLPLEELLCDRWERAQRLGFGTGSSIYQSSYVYGDVSVGEETWIGPLTLLEGSGGLSIGSHCSISAGTHIYTHDSVRWALSGGSAKYERAPVHIGDCCHIGANVVILKGVTIGHHAVIGASSLVNKDVAPYTIAVGSPCHPAGKVKIGKDGEIALEMFGSAETG</sequence>
<dbReference type="InterPro" id="IPR018357">
    <property type="entry name" value="Hexapep_transf_CS"/>
</dbReference>